<dbReference type="EMBL" id="CP001359">
    <property type="protein sequence ID" value="ACL64647.1"/>
    <property type="molecule type" value="Genomic_DNA"/>
</dbReference>
<organism evidence="2 3">
    <name type="scientific">Anaeromyxobacter dehalogenans (strain ATCC BAA-258 / DSM 21875 / 2CP-1)</name>
    <dbReference type="NCBI Taxonomy" id="455488"/>
    <lineage>
        <taxon>Bacteria</taxon>
        <taxon>Pseudomonadati</taxon>
        <taxon>Myxococcota</taxon>
        <taxon>Myxococcia</taxon>
        <taxon>Myxococcales</taxon>
        <taxon>Cystobacterineae</taxon>
        <taxon>Anaeromyxobacteraceae</taxon>
        <taxon>Anaeromyxobacter</taxon>
    </lineage>
</organism>
<keyword evidence="3" id="KW-1185">Reference proteome</keyword>
<dbReference type="HOGENOM" id="CLU_626486_0_0_7"/>
<dbReference type="Gene3D" id="3.40.140.120">
    <property type="match status" value="1"/>
</dbReference>
<dbReference type="Pfam" id="PF04860">
    <property type="entry name" value="Phage_portal"/>
    <property type="match status" value="1"/>
</dbReference>
<dbReference type="Gene3D" id="1.20.1270.210">
    <property type="match status" value="1"/>
</dbReference>
<feature type="compositionally biased region" description="Acidic residues" evidence="1">
    <location>
        <begin position="427"/>
        <end position="437"/>
    </location>
</feature>
<dbReference type="Proteomes" id="UP000007089">
    <property type="component" value="Chromosome"/>
</dbReference>
<feature type="region of interest" description="Disordered" evidence="1">
    <location>
        <begin position="1"/>
        <end position="25"/>
    </location>
</feature>
<name>B8JGH6_ANAD2</name>
<dbReference type="RefSeq" id="WP_012632621.1">
    <property type="nucleotide sequence ID" value="NC_011891.1"/>
</dbReference>
<dbReference type="Gene3D" id="3.30.1120.70">
    <property type="match status" value="1"/>
</dbReference>
<evidence type="ECO:0000256" key="1">
    <source>
        <dbReference type="SAM" id="MobiDB-lite"/>
    </source>
</evidence>
<feature type="compositionally biased region" description="Basic residues" evidence="1">
    <location>
        <begin position="1"/>
        <end position="16"/>
    </location>
</feature>
<dbReference type="NCBIfam" id="TIGR01537">
    <property type="entry name" value="portal_HK97"/>
    <property type="match status" value="1"/>
</dbReference>
<evidence type="ECO:0000313" key="2">
    <source>
        <dbReference type="EMBL" id="ACL64647.1"/>
    </source>
</evidence>
<proteinExistence type="predicted"/>
<dbReference type="AlphaFoldDB" id="B8JGH6"/>
<reference evidence="2" key="1">
    <citation type="submission" date="2009-01" db="EMBL/GenBank/DDBJ databases">
        <title>Complete sequence of Anaeromyxobacter dehalogenans 2CP-1.</title>
        <authorList>
            <consortium name="US DOE Joint Genome Institute"/>
            <person name="Lucas S."/>
            <person name="Copeland A."/>
            <person name="Lapidus A."/>
            <person name="Glavina del Rio T."/>
            <person name="Dalin E."/>
            <person name="Tice H."/>
            <person name="Bruce D."/>
            <person name="Goodwin L."/>
            <person name="Pitluck S."/>
            <person name="Saunders E."/>
            <person name="Brettin T."/>
            <person name="Detter J.C."/>
            <person name="Han C."/>
            <person name="Larimer F."/>
            <person name="Land M."/>
            <person name="Hauser L."/>
            <person name="Kyrpides N."/>
            <person name="Ovchinnikova G."/>
            <person name="Beliaev A.S."/>
            <person name="Richardson P."/>
        </authorList>
    </citation>
    <scope>NUCLEOTIDE SEQUENCE</scope>
    <source>
        <strain evidence="2">2CP-1</strain>
    </source>
</reference>
<feature type="region of interest" description="Disordered" evidence="1">
    <location>
        <begin position="397"/>
        <end position="437"/>
    </location>
</feature>
<dbReference type="KEGG" id="acp:A2cp1_1303"/>
<accession>B8JGH6</accession>
<evidence type="ECO:0000313" key="3">
    <source>
        <dbReference type="Proteomes" id="UP000007089"/>
    </source>
</evidence>
<gene>
    <name evidence="2" type="ordered locus">A2cp1_1303</name>
</gene>
<dbReference type="InterPro" id="IPR006944">
    <property type="entry name" value="Phage/GTA_portal"/>
</dbReference>
<dbReference type="InterPro" id="IPR006427">
    <property type="entry name" value="Portal_HK97"/>
</dbReference>
<protein>
    <submittedName>
        <fullName evidence="2">Phage portal protein, HK97 family</fullName>
    </submittedName>
</protein>
<sequence length="437" mass="48856">MKKAPRARSARSRRSGSRSAPRSNRLYVGPHDVFLRGHDLALANRTLGVPLDIKEPTLEQAKSVSTVWACIRFIAENLASEPLRVVRWDAAGRKEILDDHALVRLLNERANPWTPAATLREAQVDQALTHGNGFWQIVRSQSGRIVELRMLRSEWMAYRDLADGSRVYVYRPGADEVVLAPADVVHIYGPSEDGLWGVGIMRRAWRAIVNAYTAETYTLMLYAQGVNVGGIITPARKLDTDEREAFVRSLRARSQGTENSHSWLLLPPGAEAKEWSPPDAERMQMVEAQNFLVQELARYFRVPLHIVQVVAASQGWGKNLSELNTSVVRNLLYPWKVRIEQEMTAKLLSPQEIEQGTYVELDLARLERGDGKSLVDQLAVELDRGVITVNEWREATGRNDIGPAGDVHQVRAAPTSPPAAGDRADGPEEETDEDQPE</sequence>